<feature type="compositionally biased region" description="Low complexity" evidence="1">
    <location>
        <begin position="77"/>
        <end position="87"/>
    </location>
</feature>
<evidence type="ECO:0000313" key="2">
    <source>
        <dbReference type="EMBL" id="MED6198009.1"/>
    </source>
</evidence>
<accession>A0ABU6XLT1</accession>
<keyword evidence="3" id="KW-1185">Reference proteome</keyword>
<reference evidence="2 3" key="1">
    <citation type="journal article" date="2023" name="Plants (Basel)">
        <title>Bridging the Gap: Combining Genomics and Transcriptomics Approaches to Understand Stylosanthes scabra, an Orphan Legume from the Brazilian Caatinga.</title>
        <authorList>
            <person name="Ferreira-Neto J.R.C."/>
            <person name="da Silva M.D."/>
            <person name="Binneck E."/>
            <person name="de Melo N.F."/>
            <person name="da Silva R.H."/>
            <person name="de Melo A.L.T.M."/>
            <person name="Pandolfi V."/>
            <person name="Bustamante F.O."/>
            <person name="Brasileiro-Vidal A.C."/>
            <person name="Benko-Iseppon A.M."/>
        </authorList>
    </citation>
    <scope>NUCLEOTIDE SEQUENCE [LARGE SCALE GENOMIC DNA]</scope>
    <source>
        <tissue evidence="2">Leaves</tissue>
    </source>
</reference>
<dbReference type="Proteomes" id="UP001341840">
    <property type="component" value="Unassembled WGS sequence"/>
</dbReference>
<proteinExistence type="predicted"/>
<organism evidence="2 3">
    <name type="scientific">Stylosanthes scabra</name>
    <dbReference type="NCBI Taxonomy" id="79078"/>
    <lineage>
        <taxon>Eukaryota</taxon>
        <taxon>Viridiplantae</taxon>
        <taxon>Streptophyta</taxon>
        <taxon>Embryophyta</taxon>
        <taxon>Tracheophyta</taxon>
        <taxon>Spermatophyta</taxon>
        <taxon>Magnoliopsida</taxon>
        <taxon>eudicotyledons</taxon>
        <taxon>Gunneridae</taxon>
        <taxon>Pentapetalae</taxon>
        <taxon>rosids</taxon>
        <taxon>fabids</taxon>
        <taxon>Fabales</taxon>
        <taxon>Fabaceae</taxon>
        <taxon>Papilionoideae</taxon>
        <taxon>50 kb inversion clade</taxon>
        <taxon>dalbergioids sensu lato</taxon>
        <taxon>Dalbergieae</taxon>
        <taxon>Pterocarpus clade</taxon>
        <taxon>Stylosanthes</taxon>
    </lineage>
</organism>
<name>A0ABU6XLT1_9FABA</name>
<feature type="compositionally biased region" description="Acidic residues" evidence="1">
    <location>
        <begin position="110"/>
        <end position="124"/>
    </location>
</feature>
<evidence type="ECO:0000313" key="3">
    <source>
        <dbReference type="Proteomes" id="UP001341840"/>
    </source>
</evidence>
<evidence type="ECO:0000256" key="1">
    <source>
        <dbReference type="SAM" id="MobiDB-lite"/>
    </source>
</evidence>
<dbReference type="EMBL" id="JASCZI010212019">
    <property type="protein sequence ID" value="MED6198009.1"/>
    <property type="molecule type" value="Genomic_DNA"/>
</dbReference>
<gene>
    <name evidence="2" type="ORF">PIB30_062033</name>
</gene>
<sequence length="144" mass="15962">MGRDRDGLWFRSPTSVVFQMYPVVTLEELKSVILRNMGLGAVGMFDEHVRALFDLHRRYGTCEVMELLTEMQSMPENVGGSSSSNGVIPCSPIHCPGPEVPMPMDGNSGDSDEEFVPDIEESSESSDGSEFVPELRQQFNNILC</sequence>
<protein>
    <submittedName>
        <fullName evidence="2">Uncharacterized protein</fullName>
    </submittedName>
</protein>
<feature type="region of interest" description="Disordered" evidence="1">
    <location>
        <begin position="75"/>
        <end position="133"/>
    </location>
</feature>
<comment type="caution">
    <text evidence="2">The sequence shown here is derived from an EMBL/GenBank/DDBJ whole genome shotgun (WGS) entry which is preliminary data.</text>
</comment>